<dbReference type="OrthoDB" id="10249672at2759"/>
<dbReference type="GO" id="GO:0005737">
    <property type="term" value="C:cytoplasm"/>
    <property type="evidence" value="ECO:0007669"/>
    <property type="project" value="EnsemblFungi"/>
</dbReference>
<dbReference type="EMBL" id="KE651168">
    <property type="protein sequence ID" value="EEB06943.1"/>
    <property type="molecule type" value="Genomic_DNA"/>
</dbReference>
<evidence type="ECO:0000256" key="4">
    <source>
        <dbReference type="ARBA" id="ARBA00022741"/>
    </source>
</evidence>
<dbReference type="AlphaFoldDB" id="B6JZH5"/>
<dbReference type="FunFam" id="1.10.730.10:FF:000020">
    <property type="entry name" value="Leucine--tRNA ligase cytoplasmic"/>
    <property type="match status" value="1"/>
</dbReference>
<dbReference type="RefSeq" id="XP_002173236.1">
    <property type="nucleotide sequence ID" value="XM_002173200.2"/>
</dbReference>
<comment type="similarity">
    <text evidence="1 10">Belongs to the class-I aminoacyl-tRNA synthetase family.</text>
</comment>
<dbReference type="CDD" id="cd07959">
    <property type="entry name" value="Anticodon_Ia_Leu_AEc"/>
    <property type="match status" value="1"/>
</dbReference>
<reference evidence="16 18" key="1">
    <citation type="journal article" date="2011" name="Science">
        <title>Comparative functional genomics of the fission yeasts.</title>
        <authorList>
            <person name="Rhind N."/>
            <person name="Chen Z."/>
            <person name="Yassour M."/>
            <person name="Thompson D.A."/>
            <person name="Haas B.J."/>
            <person name="Habib N."/>
            <person name="Wapinski I."/>
            <person name="Roy S."/>
            <person name="Lin M.F."/>
            <person name="Heiman D.I."/>
            <person name="Young S.K."/>
            <person name="Furuya K."/>
            <person name="Guo Y."/>
            <person name="Pidoux A."/>
            <person name="Chen H.M."/>
            <person name="Robbertse B."/>
            <person name="Goldberg J.M."/>
            <person name="Aoki K."/>
            <person name="Bayne E.H."/>
            <person name="Berlin A.M."/>
            <person name="Desjardins C.A."/>
            <person name="Dobbs E."/>
            <person name="Dukaj L."/>
            <person name="Fan L."/>
            <person name="FitzGerald M.G."/>
            <person name="French C."/>
            <person name="Gujja S."/>
            <person name="Hansen K."/>
            <person name="Keifenheim D."/>
            <person name="Levin J.Z."/>
            <person name="Mosher R.A."/>
            <person name="Mueller C.A."/>
            <person name="Pfiffner J."/>
            <person name="Priest M."/>
            <person name="Russ C."/>
            <person name="Smialowska A."/>
            <person name="Swoboda P."/>
            <person name="Sykes S.M."/>
            <person name="Vaughn M."/>
            <person name="Vengrova S."/>
            <person name="Yoder R."/>
            <person name="Zeng Q."/>
            <person name="Allshire R."/>
            <person name="Baulcombe D."/>
            <person name="Birren B.W."/>
            <person name="Brown W."/>
            <person name="Ekwall K."/>
            <person name="Kellis M."/>
            <person name="Leatherwood J."/>
            <person name="Levin H."/>
            <person name="Margalit H."/>
            <person name="Martienssen R."/>
            <person name="Nieduszynski C.A."/>
            <person name="Spatafora J.W."/>
            <person name="Friedman N."/>
            <person name="Dalgaard J.Z."/>
            <person name="Baumann P."/>
            <person name="Niki H."/>
            <person name="Regev A."/>
            <person name="Nusbaum C."/>
        </authorList>
    </citation>
    <scope>NUCLEOTIDE SEQUENCE [LARGE SCALE GENOMIC DNA]</scope>
    <source>
        <strain evidence="18">yFS275 / FY16936</strain>
    </source>
</reference>
<evidence type="ECO:0000259" key="14">
    <source>
        <dbReference type="Pfam" id="PF09334"/>
    </source>
</evidence>
<feature type="region of interest" description="Disordered" evidence="11">
    <location>
        <begin position="141"/>
        <end position="168"/>
    </location>
</feature>
<dbReference type="InterPro" id="IPR009008">
    <property type="entry name" value="Val/Leu/Ile-tRNA-synth_edit"/>
</dbReference>
<keyword evidence="3 10" id="KW-0436">Ligase</keyword>
<dbReference type="JaponicusDB" id="SJAG_02015">
    <property type="gene designation" value="lrs1"/>
</dbReference>
<protein>
    <recommendedName>
        <fullName evidence="2">leucine--tRNA ligase</fullName>
        <ecNumber evidence="2">6.1.1.4</ecNumber>
    </recommendedName>
    <alternativeName>
        <fullName evidence="8">Leucyl-tRNA synthetase</fullName>
    </alternativeName>
</protein>
<dbReference type="Pfam" id="PF09334">
    <property type="entry name" value="tRNA-synt_1g"/>
    <property type="match status" value="1"/>
</dbReference>
<evidence type="ECO:0000256" key="11">
    <source>
        <dbReference type="SAM" id="MobiDB-lite"/>
    </source>
</evidence>
<dbReference type="SUPFAM" id="SSF52374">
    <property type="entry name" value="Nucleotidylyl transferase"/>
    <property type="match status" value="1"/>
</dbReference>
<comment type="catalytic activity">
    <reaction evidence="9">
        <text>tRNA(Leu) + L-leucine + ATP = L-leucyl-tRNA(Leu) + AMP + diphosphate</text>
        <dbReference type="Rhea" id="RHEA:11688"/>
        <dbReference type="Rhea" id="RHEA-COMP:9613"/>
        <dbReference type="Rhea" id="RHEA-COMP:9622"/>
        <dbReference type="ChEBI" id="CHEBI:30616"/>
        <dbReference type="ChEBI" id="CHEBI:33019"/>
        <dbReference type="ChEBI" id="CHEBI:57427"/>
        <dbReference type="ChEBI" id="CHEBI:78442"/>
        <dbReference type="ChEBI" id="CHEBI:78494"/>
        <dbReference type="ChEBI" id="CHEBI:456215"/>
        <dbReference type="EC" id="6.1.1.4"/>
    </reaction>
</comment>
<sequence length="1112" mass="126297">MAPKGATVEQLESQTAKLKLENTTKRDTLIDWENKYQKKWEDEHIFEVNAPLEDMSMDELREKYPKFFGNMPYPYMNGALHLGHAFTLTKVEFTTAYERLKGKRTLFPMGFHCTGMPICASADRLAREIELFGKNFELPAEEEEATATPEQKKSPVAHEDVTKHGGKKSKLAAKTAAVKYQFQIMQSLGIPREEIHKFADAKYWLEYFPPLCRQDCTNFGLGIDWRRSFITTDANPYYDSFVRWQVNKLHDSGKIKFGERYTIYSEKDGQPCMDHDRKSGEGIGPQEYTGIKMEVCEFPEAAKTDLASVDLNGKKVFMVAATLRPETMYGQTNCYVGPSLTYGLYASNIPDEYFICTPRAAKNMAFQKLSAERGVVTELAQLKGEHLVGALVKAPYSVYDKVRVLPMETVLATKGTGVVTSVPSDSPDDYATLADLRKKCEYYHLNPEWLKNDPVAIIETKAYGKMCAETLCQKLKIQSPKDVKQLAQAKELAYKECFYQGVMIIGEFSGDKVEVAKPKIRADLIAKGLAFAYNEPEGQVISRSGDECVVALCDQWFLDYGEKSWKELTLKALDRLNTFSPEVRNGFRKTLDWLSQWACARSYGLGTRLPWDPQFLVESLTDSTIYMAYYTIAHLLQGNPYGSAPGLLNIKPEQMTPAVWDYVFCQKAKPTDSTIPDEALERLAREFQYFYPFDIRVSGKDLVPNHLTFCLYTHAAIFDEKFWPKGIRANGHLLMNGEKMSKSTGNFMTLHEACKKYGSDATRVALADAGDTVDDANFEEATANAAILRLYTQEAWSREMVEKKDTLRDGPYNFHDTVFDNELNQIIELTDAAYSVTAFKTALKHGFYDLQNARDWYREVTADKQMHRDLVRRFMEVQTLLIAPIVPHWSEHIWSAVLGNSGSVRLARFPELTHPVNTMLTNSLAYVRNLTRVIREAEAAQLKRQKKGKGMLFDPSKPRRLTVYVAEKFPEWQAQYVKLMQQHYNEKENKFADKAIIAGVEKKEMKRAMPFIQQFKQTLLNRSEHVTAESLFSRELGFNELTVLNEVKPYLLRSVGIKELRVVLLKTPADNATQFTGVVESGEQAGETIDVAANFANALPGQPTFLFENVSA</sequence>
<evidence type="ECO:0000256" key="9">
    <source>
        <dbReference type="ARBA" id="ARBA00047469"/>
    </source>
</evidence>
<name>B6JZH5_SCHJY</name>
<feature type="domain" description="Aminoacyl-tRNA synthetase class Ia" evidence="12">
    <location>
        <begin position="37"/>
        <end position="123"/>
    </location>
</feature>
<dbReference type="GO" id="GO:0005524">
    <property type="term" value="F:ATP binding"/>
    <property type="evidence" value="ECO:0007669"/>
    <property type="project" value="UniProtKB-KW"/>
</dbReference>
<dbReference type="GeneID" id="7047863"/>
<dbReference type="OMA" id="KFIEWQF"/>
<dbReference type="Pfam" id="PF08264">
    <property type="entry name" value="Anticodon_1"/>
    <property type="match status" value="1"/>
</dbReference>
<dbReference type="Pfam" id="PF24810">
    <property type="entry name" value="RBD_LARS1"/>
    <property type="match status" value="1"/>
</dbReference>
<dbReference type="InterPro" id="IPR009080">
    <property type="entry name" value="tRNAsynth_Ia_anticodon-bd"/>
</dbReference>
<evidence type="ECO:0000256" key="5">
    <source>
        <dbReference type="ARBA" id="ARBA00022840"/>
    </source>
</evidence>
<evidence type="ECO:0000259" key="13">
    <source>
        <dbReference type="Pfam" id="PF08264"/>
    </source>
</evidence>
<evidence type="ECO:0000313" key="16">
    <source>
        <dbReference type="EMBL" id="EEB06943.1"/>
    </source>
</evidence>
<dbReference type="eggNOG" id="KOG0437">
    <property type="taxonomic scope" value="Eukaryota"/>
</dbReference>
<keyword evidence="5 10" id="KW-0067">ATP-binding</keyword>
<evidence type="ECO:0000256" key="10">
    <source>
        <dbReference type="RuleBase" id="RU363039"/>
    </source>
</evidence>
<feature type="compositionally biased region" description="Basic and acidic residues" evidence="11">
    <location>
        <begin position="150"/>
        <end position="163"/>
    </location>
</feature>
<dbReference type="FunFam" id="3.90.740.10:FF:000001">
    <property type="entry name" value="Leucine--tRNA ligase, cytoplasmic"/>
    <property type="match status" value="1"/>
</dbReference>
<dbReference type="SUPFAM" id="SSF50677">
    <property type="entry name" value="ValRS/IleRS/LeuRS editing domain"/>
    <property type="match status" value="1"/>
</dbReference>
<dbReference type="GO" id="GO:1990825">
    <property type="term" value="F:sequence-specific mRNA binding"/>
    <property type="evidence" value="ECO:0007669"/>
    <property type="project" value="EnsemblFungi"/>
</dbReference>
<dbReference type="InterPro" id="IPR013155">
    <property type="entry name" value="M/V/L/I-tRNA-synth_anticd-bd"/>
</dbReference>
<keyword evidence="18" id="KW-1185">Reference proteome</keyword>
<dbReference type="HOGENOM" id="CLU_004174_1_1_1"/>
<dbReference type="InterPro" id="IPR055416">
    <property type="entry name" value="RBD_LARS1"/>
</dbReference>
<dbReference type="VEuPathDB" id="FungiDB:SJAG_02015"/>
<dbReference type="CDD" id="cd00812">
    <property type="entry name" value="LeuRS_core"/>
    <property type="match status" value="1"/>
</dbReference>
<dbReference type="Gene3D" id="3.90.740.10">
    <property type="entry name" value="Valyl/Leucyl/Isoleucyl-tRNA synthetase, editing domain"/>
    <property type="match status" value="1"/>
</dbReference>
<dbReference type="GO" id="GO:0002161">
    <property type="term" value="F:aminoacyl-tRNA deacylase activity"/>
    <property type="evidence" value="ECO:0007669"/>
    <property type="project" value="InterPro"/>
</dbReference>
<organism evidence="16 18">
    <name type="scientific">Schizosaccharomyces japonicus (strain yFS275 / FY16936)</name>
    <name type="common">Fission yeast</name>
    <dbReference type="NCBI Taxonomy" id="402676"/>
    <lineage>
        <taxon>Eukaryota</taxon>
        <taxon>Fungi</taxon>
        <taxon>Dikarya</taxon>
        <taxon>Ascomycota</taxon>
        <taxon>Taphrinomycotina</taxon>
        <taxon>Schizosaccharomycetes</taxon>
        <taxon>Schizosaccharomycetales</taxon>
        <taxon>Schizosaccharomycetaceae</taxon>
        <taxon>Schizosaccharomyces</taxon>
    </lineage>
</organism>
<dbReference type="InterPro" id="IPR014729">
    <property type="entry name" value="Rossmann-like_a/b/a_fold"/>
</dbReference>
<dbReference type="GO" id="GO:1903432">
    <property type="term" value="P:regulation of TORC1 signaling"/>
    <property type="evidence" value="ECO:0007669"/>
    <property type="project" value="EnsemblFungi"/>
</dbReference>
<dbReference type="Proteomes" id="UP000001744">
    <property type="component" value="Unassembled WGS sequence"/>
</dbReference>
<dbReference type="NCBIfam" id="TIGR00395">
    <property type="entry name" value="leuS_arch"/>
    <property type="match status" value="1"/>
</dbReference>
<dbReference type="Gene3D" id="3.40.50.620">
    <property type="entry name" value="HUPs"/>
    <property type="match status" value="1"/>
</dbReference>
<dbReference type="InterPro" id="IPR015413">
    <property type="entry name" value="Methionyl/Leucyl_tRNA_Synth"/>
</dbReference>
<dbReference type="EC" id="6.1.1.4" evidence="2"/>
<evidence type="ECO:0000256" key="6">
    <source>
        <dbReference type="ARBA" id="ARBA00022917"/>
    </source>
</evidence>
<evidence type="ECO:0000313" key="18">
    <source>
        <dbReference type="Proteomes" id="UP000001744"/>
    </source>
</evidence>
<feature type="domain" description="Methionyl/Valyl/Leucyl/Isoleucyl-tRNA synthetase anticodon-binding" evidence="13">
    <location>
        <begin position="818"/>
        <end position="939"/>
    </location>
</feature>
<proteinExistence type="inferred from homology"/>
<dbReference type="PANTHER" id="PTHR45794">
    <property type="entry name" value="LEUCYL-TRNA SYNTHETASE"/>
    <property type="match status" value="1"/>
</dbReference>
<dbReference type="InterPro" id="IPR002300">
    <property type="entry name" value="aa-tRNA-synth_Ia"/>
</dbReference>
<evidence type="ECO:0000256" key="3">
    <source>
        <dbReference type="ARBA" id="ARBA00022598"/>
    </source>
</evidence>
<dbReference type="PANTHER" id="PTHR45794:SF1">
    <property type="entry name" value="LEUCINE--TRNA LIGASE, CYTOPLASMIC"/>
    <property type="match status" value="1"/>
</dbReference>
<feature type="domain" description="Methionyl/Leucyl tRNA synthetase" evidence="14">
    <location>
        <begin position="696"/>
        <end position="783"/>
    </location>
</feature>
<dbReference type="STRING" id="402676.B6JZH5"/>
<dbReference type="GO" id="GO:0006429">
    <property type="term" value="P:leucyl-tRNA aminoacylation"/>
    <property type="evidence" value="ECO:0000318"/>
    <property type="project" value="GO_Central"/>
</dbReference>
<gene>
    <name evidence="17" type="primary">lrs1</name>
    <name evidence="16" type="ORF">SJAG_02015</name>
</gene>
<evidence type="ECO:0000256" key="1">
    <source>
        <dbReference type="ARBA" id="ARBA00005594"/>
    </source>
</evidence>
<evidence type="ECO:0000313" key="17">
    <source>
        <dbReference type="JaponicusDB" id="SJAG_02015"/>
    </source>
</evidence>
<evidence type="ECO:0000256" key="8">
    <source>
        <dbReference type="ARBA" id="ARBA00030520"/>
    </source>
</evidence>
<keyword evidence="4 10" id="KW-0547">Nucleotide-binding</keyword>
<keyword evidence="7 10" id="KW-0030">Aminoacyl-tRNA synthetase</keyword>
<feature type="domain" description="Leucine--tRNA ligase RagD-binding" evidence="15">
    <location>
        <begin position="965"/>
        <end position="1024"/>
    </location>
</feature>
<dbReference type="GO" id="GO:0004823">
    <property type="term" value="F:leucine-tRNA ligase activity"/>
    <property type="evidence" value="ECO:0000318"/>
    <property type="project" value="GO_Central"/>
</dbReference>
<dbReference type="Pfam" id="PF00133">
    <property type="entry name" value="tRNA-synt_1"/>
    <property type="match status" value="1"/>
</dbReference>
<dbReference type="Gene3D" id="1.10.730.10">
    <property type="entry name" value="Isoleucyl-tRNA Synthetase, Domain 1"/>
    <property type="match status" value="1"/>
</dbReference>
<evidence type="ECO:0000256" key="7">
    <source>
        <dbReference type="ARBA" id="ARBA00023146"/>
    </source>
</evidence>
<evidence type="ECO:0000259" key="12">
    <source>
        <dbReference type="Pfam" id="PF00133"/>
    </source>
</evidence>
<keyword evidence="6 10" id="KW-0648">Protein biosynthesis</keyword>
<accession>B6JZH5</accession>
<dbReference type="InterPro" id="IPR004493">
    <property type="entry name" value="Leu-tRNA-synth_Ia_arc/euk"/>
</dbReference>
<evidence type="ECO:0000259" key="15">
    <source>
        <dbReference type="Pfam" id="PF24810"/>
    </source>
</evidence>
<dbReference type="SUPFAM" id="SSF47323">
    <property type="entry name" value="Anticodon-binding domain of a subclass of class I aminoacyl-tRNA synthetases"/>
    <property type="match status" value="1"/>
</dbReference>
<evidence type="ECO:0000256" key="2">
    <source>
        <dbReference type="ARBA" id="ARBA00013164"/>
    </source>
</evidence>